<sequence>MATINTRKFSRITQNNLFKVIREAYDGSTNQTLILQREVLPLINDICTFSQLQRETNVNKVMIEDNESLQNLNSDAGISSSQLLFVIDVRSDLAVKNEIKQAIQATRGEVIYLSWDQEPSDRQGKLLHYLNLELGSKTKLRRWNVLPRCFLDDNLLTCNVLYNVDSESLYVPKTFSMSKVTRHLLTENLVNAVQSILQQTGLFITQAASFGPNSHAVVDLLKKRLEERKTHEEAFIEDALYGNQHSGLQCNLIVLERQADFLTPLLSQLTYAGIVDDLYTMKDKKLENPPKLDDVELRPLDYLEDEVWRELKFKNFGVVGPRLNEMAKDLQKKYDERHKAESVGEIKEFVENLSGLQDLQKTLKMHTALSSNIVAEVSKDEEIRGESIFNRVVEFEQDLVAGNMSQRGGCDKLLEFMYEDDLSESRILRLCSLFSLVSNGIREREHNLLKTELVDSFGINILLRLERLTRAGLFLSKSSHGRYGPWRDFHALSSAIELLPQSETDGDPANPKDASFAYCGIVPVTTRLVQLLYDRSFIAKTYSAQQPFMISRTPSWRGLEDFFSQEYGPNMAREQVWDRSDAPTTKHVGEVGSKVSDPVLVVFLGGVTLGEVACLQFLSDQLRAKGIRKRFIVLCDGLTGGIRIPDV</sequence>
<dbReference type="OrthoDB" id="10262287at2759"/>
<gene>
    <name evidence="2" type="ORF">LAMI_0A02256G</name>
</gene>
<dbReference type="Gene3D" id="3.90.830.10">
    <property type="entry name" value="Syntaxin Binding Protein 1, Chain A, domain 2"/>
    <property type="match status" value="1"/>
</dbReference>
<dbReference type="InterPro" id="IPR036045">
    <property type="entry name" value="Sec1-like_sf"/>
</dbReference>
<dbReference type="InterPro" id="IPR043127">
    <property type="entry name" value="Sec-1-like_dom3a"/>
</dbReference>
<dbReference type="InterPro" id="IPR001619">
    <property type="entry name" value="Sec1-like"/>
</dbReference>
<comment type="similarity">
    <text evidence="1">Belongs to the STXBP/unc-18/SEC1 family.</text>
</comment>
<evidence type="ECO:0000313" key="3">
    <source>
        <dbReference type="Proteomes" id="UP000191024"/>
    </source>
</evidence>
<dbReference type="PANTHER" id="PTHR11679">
    <property type="entry name" value="VESICLE PROTEIN SORTING-ASSOCIATED"/>
    <property type="match status" value="1"/>
</dbReference>
<dbReference type="AlphaFoldDB" id="A0A1G4IMX6"/>
<proteinExistence type="inferred from homology"/>
<dbReference type="GO" id="GO:0016192">
    <property type="term" value="P:vesicle-mediated transport"/>
    <property type="evidence" value="ECO:0007669"/>
    <property type="project" value="InterPro"/>
</dbReference>
<dbReference type="STRING" id="1230905.A0A1G4IMX6"/>
<reference evidence="2 3" key="1">
    <citation type="submission" date="2016-03" db="EMBL/GenBank/DDBJ databases">
        <authorList>
            <person name="Devillers H."/>
        </authorList>
    </citation>
    <scope>NUCLEOTIDE SEQUENCE [LARGE SCALE GENOMIC DNA]</scope>
    <source>
        <strain evidence="2">CBS 11717</strain>
    </source>
</reference>
<evidence type="ECO:0000313" key="2">
    <source>
        <dbReference type="EMBL" id="SCU77763.1"/>
    </source>
</evidence>
<evidence type="ECO:0000256" key="1">
    <source>
        <dbReference type="ARBA" id="ARBA00009884"/>
    </source>
</evidence>
<name>A0A1G4IMX6_9SACH</name>
<dbReference type="Pfam" id="PF00995">
    <property type="entry name" value="Sec1"/>
    <property type="match status" value="1"/>
</dbReference>
<organism evidence="2 3">
    <name type="scientific">Lachancea mirantina</name>
    <dbReference type="NCBI Taxonomy" id="1230905"/>
    <lineage>
        <taxon>Eukaryota</taxon>
        <taxon>Fungi</taxon>
        <taxon>Dikarya</taxon>
        <taxon>Ascomycota</taxon>
        <taxon>Saccharomycotina</taxon>
        <taxon>Saccharomycetes</taxon>
        <taxon>Saccharomycetales</taxon>
        <taxon>Saccharomycetaceae</taxon>
        <taxon>Lachancea</taxon>
    </lineage>
</organism>
<dbReference type="EMBL" id="LT598462">
    <property type="protein sequence ID" value="SCU77763.1"/>
    <property type="molecule type" value="Genomic_DNA"/>
</dbReference>
<dbReference type="Gene3D" id="1.25.40.850">
    <property type="match status" value="1"/>
</dbReference>
<protein>
    <submittedName>
        <fullName evidence="2">LAMI_0A02256g1_1</fullName>
    </submittedName>
</protein>
<dbReference type="Gene3D" id="3.40.50.1910">
    <property type="match status" value="1"/>
</dbReference>
<keyword evidence="3" id="KW-1185">Reference proteome</keyword>
<accession>A0A1G4IMX6</accession>
<dbReference type="InterPro" id="IPR043155">
    <property type="entry name" value="VPS33_dom3b"/>
</dbReference>
<dbReference type="SUPFAM" id="SSF56815">
    <property type="entry name" value="Sec1/munc18-like (SM) proteins"/>
    <property type="match status" value="1"/>
</dbReference>
<dbReference type="Proteomes" id="UP000191024">
    <property type="component" value="Chromosome A"/>
</dbReference>
<dbReference type="InterPro" id="IPR027482">
    <property type="entry name" value="Sec1-like_dom2"/>
</dbReference>